<dbReference type="ExpressionAtlas" id="A0A6I8VX66">
    <property type="expression patterns" value="baseline"/>
</dbReference>
<organism evidence="2 3">
    <name type="scientific">Drosophila pseudoobscura pseudoobscura</name>
    <name type="common">Fruit fly</name>
    <dbReference type="NCBI Taxonomy" id="46245"/>
    <lineage>
        <taxon>Eukaryota</taxon>
        <taxon>Metazoa</taxon>
        <taxon>Ecdysozoa</taxon>
        <taxon>Arthropoda</taxon>
        <taxon>Hexapoda</taxon>
        <taxon>Insecta</taxon>
        <taxon>Pterygota</taxon>
        <taxon>Neoptera</taxon>
        <taxon>Endopterygota</taxon>
        <taxon>Diptera</taxon>
        <taxon>Brachycera</taxon>
        <taxon>Muscomorpha</taxon>
        <taxon>Ephydroidea</taxon>
        <taxon>Drosophilidae</taxon>
        <taxon>Drosophila</taxon>
        <taxon>Sophophora</taxon>
    </lineage>
</organism>
<sequence length="271" mass="31007">SVPGVDHKTSTKTGHERKRYHREETQVKLECYGRSCHKHINQQISNNMGNSIDRKVSPTPTPSPIETIKPKEQEQVVEQQPEAPKLDTNLPLQLFCYRQQLPAKNHHTMKWATAKLLLTEELLKLQQTHRPRAPRCPWENYEATMLTDEEDADGNQENRAPNNDDLSRELSTLKSYRMELRETILKVAHKKKTKTSQKKLKRLNRRTLISSKKPSNKAKEPHKPLYNEWLLGEDEPESPLQADSLQDGSPVMVDLPAASARDSLASGGHPH</sequence>
<proteinExistence type="predicted"/>
<dbReference type="AlphaFoldDB" id="A0A6I8VX66"/>
<dbReference type="InParanoid" id="A0A6I8VX66"/>
<dbReference type="KEGG" id="dpo:4818002"/>
<feature type="non-terminal residue" evidence="3">
    <location>
        <position position="1"/>
    </location>
</feature>
<reference evidence="3" key="1">
    <citation type="submission" date="2025-08" db="UniProtKB">
        <authorList>
            <consortium name="RefSeq"/>
        </authorList>
    </citation>
    <scope>IDENTIFICATION</scope>
    <source>
        <strain evidence="3">MV-25-SWS-2005</strain>
        <tissue evidence="3">Whole body</tissue>
    </source>
</reference>
<evidence type="ECO:0000313" key="3">
    <source>
        <dbReference type="RefSeq" id="XP_033235652.1"/>
    </source>
</evidence>
<evidence type="ECO:0000313" key="2">
    <source>
        <dbReference type="Proteomes" id="UP000001819"/>
    </source>
</evidence>
<accession>A0A6I8VX66</accession>
<feature type="region of interest" description="Disordered" evidence="1">
    <location>
        <begin position="189"/>
        <end position="271"/>
    </location>
</feature>
<feature type="region of interest" description="Disordered" evidence="1">
    <location>
        <begin position="1"/>
        <end position="23"/>
    </location>
</feature>
<feature type="region of interest" description="Disordered" evidence="1">
    <location>
        <begin position="148"/>
        <end position="168"/>
    </location>
</feature>
<dbReference type="Pfam" id="PF05306">
    <property type="entry name" value="DUF733"/>
    <property type="match status" value="1"/>
</dbReference>
<protein>
    <submittedName>
        <fullName evidence="3">Uncharacterized protein</fullName>
    </submittedName>
</protein>
<dbReference type="RefSeq" id="XP_033235652.1">
    <property type="nucleotide sequence ID" value="XM_033379761.1"/>
</dbReference>
<evidence type="ECO:0000256" key="1">
    <source>
        <dbReference type="SAM" id="MobiDB-lite"/>
    </source>
</evidence>
<gene>
    <name evidence="3" type="primary">LOC4818002</name>
</gene>
<keyword evidence="2" id="KW-1185">Reference proteome</keyword>
<dbReference type="Proteomes" id="UP000001819">
    <property type="component" value="Chromosome 4"/>
</dbReference>
<dbReference type="InterPro" id="IPR007970">
    <property type="entry name" value="DUF733"/>
</dbReference>
<name>A0A6I8VX66_DROPS</name>
<feature type="compositionally biased region" description="Basic residues" evidence="1">
    <location>
        <begin position="189"/>
        <end position="205"/>
    </location>
</feature>